<dbReference type="InParanoid" id="E3NBM3"/>
<keyword evidence="9" id="KW-0156">Chromatin regulator</keyword>
<dbReference type="GO" id="GO:0006325">
    <property type="term" value="P:chromatin organization"/>
    <property type="evidence" value="ECO:0007669"/>
    <property type="project" value="UniProtKB-KW"/>
</dbReference>
<organism evidence="13">
    <name type="scientific">Caenorhabditis remanei</name>
    <name type="common">Caenorhabditis vulgaris</name>
    <dbReference type="NCBI Taxonomy" id="31234"/>
    <lineage>
        <taxon>Eukaryota</taxon>
        <taxon>Metazoa</taxon>
        <taxon>Ecdysozoa</taxon>
        <taxon>Nematoda</taxon>
        <taxon>Chromadorea</taxon>
        <taxon>Rhabditida</taxon>
        <taxon>Rhabditina</taxon>
        <taxon>Rhabditomorpha</taxon>
        <taxon>Rhabditoidea</taxon>
        <taxon>Rhabditidae</taxon>
        <taxon>Peloderinae</taxon>
        <taxon>Caenorhabditis</taxon>
    </lineage>
</organism>
<dbReference type="SUPFAM" id="SSF57903">
    <property type="entry name" value="FYVE/PHD zinc finger"/>
    <property type="match status" value="1"/>
</dbReference>
<evidence type="ECO:0000256" key="10">
    <source>
        <dbReference type="SAM" id="MobiDB-lite"/>
    </source>
</evidence>
<accession>E3NBM3</accession>
<gene>
    <name evidence="12" type="ORF">CRE_10605</name>
</gene>
<protein>
    <recommendedName>
        <fullName evidence="9">Inhibitor of growth protein</fullName>
    </recommendedName>
</protein>
<comment type="subunit">
    <text evidence="9">Component of an histone acetyltransferase complex. Interacts with H3K4me3 and to a lesser extent with H3K4me2.</text>
</comment>
<keyword evidence="5 7" id="KW-0862">Zinc</keyword>
<evidence type="ECO:0000256" key="5">
    <source>
        <dbReference type="ARBA" id="ARBA00022833"/>
    </source>
</evidence>
<dbReference type="GO" id="GO:0005634">
    <property type="term" value="C:nucleus"/>
    <property type="evidence" value="ECO:0007669"/>
    <property type="project" value="UniProtKB-SubCell"/>
</dbReference>
<evidence type="ECO:0000256" key="6">
    <source>
        <dbReference type="ARBA" id="ARBA00023242"/>
    </source>
</evidence>
<dbReference type="Pfam" id="PF00628">
    <property type="entry name" value="PHD"/>
    <property type="match status" value="1"/>
</dbReference>
<dbReference type="InterPro" id="IPR013083">
    <property type="entry name" value="Znf_RING/FYVE/PHD"/>
</dbReference>
<dbReference type="Proteomes" id="UP000008281">
    <property type="component" value="Unassembled WGS sequence"/>
</dbReference>
<dbReference type="InterPro" id="IPR019787">
    <property type="entry name" value="Znf_PHD-finger"/>
</dbReference>
<evidence type="ECO:0000256" key="8">
    <source>
        <dbReference type="PROSITE-ProRule" id="PRU00146"/>
    </source>
</evidence>
<comment type="function">
    <text evidence="9">Component of an histone acetyltransferase complex.</text>
</comment>
<feature type="binding site" evidence="7">
    <location>
        <position position="170"/>
    </location>
    <ligand>
        <name>Zn(2+)</name>
        <dbReference type="ChEBI" id="CHEBI:29105"/>
        <label>2</label>
    </ligand>
</feature>
<feature type="binding site" evidence="7">
    <location>
        <position position="157"/>
    </location>
    <ligand>
        <name>Zn(2+)</name>
        <dbReference type="ChEBI" id="CHEBI:29105"/>
        <label>1</label>
    </ligand>
</feature>
<evidence type="ECO:0000256" key="9">
    <source>
        <dbReference type="RuleBase" id="RU361213"/>
    </source>
</evidence>
<feature type="binding site" evidence="7">
    <location>
        <position position="173"/>
    </location>
    <ligand>
        <name>Zn(2+)</name>
        <dbReference type="ChEBI" id="CHEBI:29105"/>
        <label>2</label>
    </ligand>
</feature>
<comment type="subcellular location">
    <subcellularLocation>
        <location evidence="1 9">Nucleus</location>
    </subcellularLocation>
</comment>
<dbReference type="eggNOG" id="KOG1973">
    <property type="taxonomic scope" value="Eukaryota"/>
</dbReference>
<dbReference type="OrthoDB" id="5411773at2759"/>
<evidence type="ECO:0000256" key="1">
    <source>
        <dbReference type="ARBA" id="ARBA00004123"/>
    </source>
</evidence>
<keyword evidence="4 8" id="KW-0863">Zinc-finger</keyword>
<dbReference type="HOGENOM" id="CLU_1333029_0_0_1"/>
<dbReference type="Gene3D" id="3.30.40.10">
    <property type="entry name" value="Zinc/RING finger domain, C3HC4 (zinc finger)"/>
    <property type="match status" value="1"/>
</dbReference>
<dbReference type="SMART" id="SM00249">
    <property type="entry name" value="PHD"/>
    <property type="match status" value="1"/>
</dbReference>
<feature type="binding site" evidence="7">
    <location>
        <position position="131"/>
    </location>
    <ligand>
        <name>Zn(2+)</name>
        <dbReference type="ChEBI" id="CHEBI:29105"/>
        <label>1</label>
    </ligand>
</feature>
<reference evidence="12" key="1">
    <citation type="submission" date="2007-07" db="EMBL/GenBank/DDBJ databases">
        <title>PCAP assembly of the Caenorhabditis remanei genome.</title>
        <authorList>
            <consortium name="The Caenorhabditis remanei Sequencing Consortium"/>
            <person name="Wilson R.K."/>
        </authorList>
    </citation>
    <scope>NUCLEOTIDE SEQUENCE [LARGE SCALE GENOMIC DNA]</scope>
    <source>
        <strain evidence="12">PB4641</strain>
    </source>
</reference>
<dbReference type="GO" id="GO:0035267">
    <property type="term" value="C:NuA4 histone acetyltransferase complex"/>
    <property type="evidence" value="ECO:0007669"/>
    <property type="project" value="TreeGrafter"/>
</dbReference>
<evidence type="ECO:0000259" key="11">
    <source>
        <dbReference type="PROSITE" id="PS50016"/>
    </source>
</evidence>
<dbReference type="EMBL" id="DS268586">
    <property type="protein sequence ID" value="EFO92001.1"/>
    <property type="molecule type" value="Genomic_DNA"/>
</dbReference>
<dbReference type="PANTHER" id="PTHR10333:SF107">
    <property type="entry name" value="ING FAMILY MEMBER LSY-13"/>
    <property type="match status" value="1"/>
</dbReference>
<feature type="binding site" evidence="7">
    <location>
        <position position="143"/>
    </location>
    <ligand>
        <name>Zn(2+)</name>
        <dbReference type="ChEBI" id="CHEBI:29105"/>
        <label>2</label>
    </ligand>
</feature>
<feature type="compositionally biased region" description="Basic and acidic residues" evidence="10">
    <location>
        <begin position="195"/>
        <end position="206"/>
    </location>
</feature>
<dbReference type="Pfam" id="PF12998">
    <property type="entry name" value="ING"/>
    <property type="match status" value="1"/>
</dbReference>
<dbReference type="InterPro" id="IPR028651">
    <property type="entry name" value="ING_fam"/>
</dbReference>
<dbReference type="AlphaFoldDB" id="E3NBM3"/>
<dbReference type="PROSITE" id="PS50016">
    <property type="entry name" value="ZF_PHD_2"/>
    <property type="match status" value="1"/>
</dbReference>
<dbReference type="PANTHER" id="PTHR10333">
    <property type="entry name" value="INHIBITOR OF GROWTH PROTEIN"/>
    <property type="match status" value="1"/>
</dbReference>
<feature type="region of interest" description="Disordered" evidence="10">
    <location>
        <begin position="185"/>
        <end position="206"/>
    </location>
</feature>
<comment type="similarity">
    <text evidence="2 9">Belongs to the ING family.</text>
</comment>
<keyword evidence="13" id="KW-1185">Reference proteome</keyword>
<dbReference type="FunCoup" id="E3NBM3">
    <property type="interactions" value="1367"/>
</dbReference>
<keyword evidence="6 9" id="KW-0539">Nucleus</keyword>
<evidence type="ECO:0000256" key="2">
    <source>
        <dbReference type="ARBA" id="ARBA00010210"/>
    </source>
</evidence>
<dbReference type="Gene3D" id="6.10.140.1740">
    <property type="match status" value="1"/>
</dbReference>
<sequence>MDPHYDKLKKDIEKITVVLKRIHVEVPEKIAKEMEKIGELDKRTSEKMAEIEATKVEFIQFYSEMSDADKTSACSYIEKELEIAESWSTKKVEIAKSVLETLENVKVQFQEGVKNFPERYNEPEEQVWCYCREEKPDEMFIFCEIPECPIQWFHFKCVGIAVAPEGDWFCKECLAKVVVGGEPSASLEQPEMSNDDVKKTTVKESQ</sequence>
<comment type="domain">
    <text evidence="9">The PHD-type zinc finger mediates the binding to H3K4me3.</text>
</comment>
<dbReference type="GO" id="GO:0008270">
    <property type="term" value="F:zinc ion binding"/>
    <property type="evidence" value="ECO:0007669"/>
    <property type="project" value="UniProtKB-KW"/>
</dbReference>
<feature type="binding site" evidence="7">
    <location>
        <position position="154"/>
    </location>
    <ligand>
        <name>Zn(2+)</name>
        <dbReference type="ChEBI" id="CHEBI:29105"/>
        <label>1</label>
    </ligand>
</feature>
<evidence type="ECO:0000313" key="12">
    <source>
        <dbReference type="EMBL" id="EFO92001.1"/>
    </source>
</evidence>
<dbReference type="InterPro" id="IPR024610">
    <property type="entry name" value="ING_N_histone-binding"/>
</dbReference>
<dbReference type="InterPro" id="IPR019786">
    <property type="entry name" value="Zinc_finger_PHD-type_CS"/>
</dbReference>
<dbReference type="STRING" id="31234.E3NBM3"/>
<evidence type="ECO:0000313" key="13">
    <source>
        <dbReference type="Proteomes" id="UP000008281"/>
    </source>
</evidence>
<evidence type="ECO:0000256" key="4">
    <source>
        <dbReference type="ARBA" id="ARBA00022771"/>
    </source>
</evidence>
<keyword evidence="3 7" id="KW-0479">Metal-binding</keyword>
<feature type="domain" description="PHD-type" evidence="11">
    <location>
        <begin position="126"/>
        <end position="176"/>
    </location>
</feature>
<proteinExistence type="inferred from homology"/>
<dbReference type="InterPro" id="IPR001965">
    <property type="entry name" value="Znf_PHD"/>
</dbReference>
<evidence type="ECO:0000256" key="7">
    <source>
        <dbReference type="PIRSR" id="PIRSR628651-51"/>
    </source>
</evidence>
<dbReference type="InterPro" id="IPR011011">
    <property type="entry name" value="Znf_FYVE_PHD"/>
</dbReference>
<dbReference type="PROSITE" id="PS01359">
    <property type="entry name" value="ZF_PHD_1"/>
    <property type="match status" value="1"/>
</dbReference>
<name>E3NBM3_CAERE</name>
<evidence type="ECO:0000256" key="3">
    <source>
        <dbReference type="ARBA" id="ARBA00022723"/>
    </source>
</evidence>
<feature type="binding site" evidence="7">
    <location>
        <position position="148"/>
    </location>
    <ligand>
        <name>Zn(2+)</name>
        <dbReference type="ChEBI" id="CHEBI:29105"/>
        <label>2</label>
    </ligand>
</feature>
<dbReference type="SMART" id="SM01408">
    <property type="entry name" value="ING"/>
    <property type="match status" value="1"/>
</dbReference>
<feature type="binding site" evidence="7">
    <location>
        <position position="129"/>
    </location>
    <ligand>
        <name>Zn(2+)</name>
        <dbReference type="ChEBI" id="CHEBI:29105"/>
        <label>1</label>
    </ligand>
</feature>